<evidence type="ECO:0000256" key="5">
    <source>
        <dbReference type="ARBA" id="ARBA00023136"/>
    </source>
</evidence>
<dbReference type="GO" id="GO:0008324">
    <property type="term" value="F:monoatomic cation transmembrane transporter activity"/>
    <property type="evidence" value="ECO:0007669"/>
    <property type="project" value="InterPro"/>
</dbReference>
<dbReference type="Pfam" id="PF01545">
    <property type="entry name" value="Cation_efflux"/>
    <property type="match status" value="1"/>
</dbReference>
<gene>
    <name evidence="8" type="ORF">H3Z74_06560</name>
</gene>
<keyword evidence="4" id="KW-1133">Transmembrane helix</keyword>
<dbReference type="InterPro" id="IPR058533">
    <property type="entry name" value="Cation_efflux_TM"/>
</dbReference>
<evidence type="ECO:0000313" key="9">
    <source>
        <dbReference type="Proteomes" id="UP000516148"/>
    </source>
</evidence>
<feature type="chain" id="PRO_5028843275" evidence="6">
    <location>
        <begin position="24"/>
        <end position="69"/>
    </location>
</feature>
<keyword evidence="2" id="KW-0813">Transport</keyword>
<keyword evidence="9" id="KW-1185">Reference proteome</keyword>
<proteinExistence type="predicted"/>
<evidence type="ECO:0000313" key="8">
    <source>
        <dbReference type="EMBL" id="QNQ10843.1"/>
    </source>
</evidence>
<dbReference type="PANTHER" id="PTHR13414:SF9">
    <property type="entry name" value="PROTON-COUPLED ZINC ANTIPORTER SLC30A9, MITOCHONDRIAL"/>
    <property type="match status" value="1"/>
</dbReference>
<evidence type="ECO:0000256" key="4">
    <source>
        <dbReference type="ARBA" id="ARBA00022989"/>
    </source>
</evidence>
<comment type="subcellular location">
    <subcellularLocation>
        <location evidence="1">Membrane</location>
        <topology evidence="1">Multi-pass membrane protein</topology>
    </subcellularLocation>
</comment>
<organism evidence="8 9">
    <name type="scientific">Sphingomonas alpina</name>
    <dbReference type="NCBI Taxonomy" id="653931"/>
    <lineage>
        <taxon>Bacteria</taxon>
        <taxon>Pseudomonadati</taxon>
        <taxon>Pseudomonadota</taxon>
        <taxon>Alphaproteobacteria</taxon>
        <taxon>Sphingomonadales</taxon>
        <taxon>Sphingomonadaceae</taxon>
        <taxon>Sphingomonas</taxon>
    </lineage>
</organism>
<dbReference type="SUPFAM" id="SSF161111">
    <property type="entry name" value="Cation efflux protein transmembrane domain-like"/>
    <property type="match status" value="1"/>
</dbReference>
<dbReference type="RefSeq" id="WP_187763133.1">
    <property type="nucleotide sequence ID" value="NZ_CP061038.1"/>
</dbReference>
<evidence type="ECO:0000256" key="2">
    <source>
        <dbReference type="ARBA" id="ARBA00022448"/>
    </source>
</evidence>
<sequence length="69" mass="7113">MSAHAPKLTLYTALAANAGIAVAKLSGAAYTGSSAMVSEGIHSLVDTVNQLLLLYGLRDANSLGRRSPR</sequence>
<dbReference type="Gene3D" id="1.20.1510.10">
    <property type="entry name" value="Cation efflux protein transmembrane domain"/>
    <property type="match status" value="1"/>
</dbReference>
<dbReference type="InterPro" id="IPR040177">
    <property type="entry name" value="SLC30A9"/>
</dbReference>
<dbReference type="GO" id="GO:0016020">
    <property type="term" value="C:membrane"/>
    <property type="evidence" value="ECO:0007669"/>
    <property type="project" value="UniProtKB-SubCell"/>
</dbReference>
<dbReference type="PANTHER" id="PTHR13414">
    <property type="entry name" value="HUEL-CATION TRANSPORTER"/>
    <property type="match status" value="1"/>
</dbReference>
<evidence type="ECO:0000256" key="3">
    <source>
        <dbReference type="ARBA" id="ARBA00022692"/>
    </source>
</evidence>
<keyword evidence="3" id="KW-0812">Transmembrane</keyword>
<dbReference type="GO" id="GO:0006829">
    <property type="term" value="P:zinc ion transport"/>
    <property type="evidence" value="ECO:0007669"/>
    <property type="project" value="InterPro"/>
</dbReference>
<accession>A0A7H0LME0</accession>
<dbReference type="KEGG" id="spap:H3Z74_06560"/>
<dbReference type="Proteomes" id="UP000516148">
    <property type="component" value="Chromosome"/>
</dbReference>
<reference evidence="8 9" key="1">
    <citation type="submission" date="2020-09" db="EMBL/GenBank/DDBJ databases">
        <title>Sphingomonas sp., a new species isolated from pork steak.</title>
        <authorList>
            <person name="Heidler von Heilborn D."/>
        </authorList>
    </citation>
    <scope>NUCLEOTIDE SEQUENCE [LARGE SCALE GENOMIC DNA]</scope>
    <source>
        <strain evidence="9">S8-3T</strain>
    </source>
</reference>
<name>A0A7H0LME0_9SPHN</name>
<feature type="domain" description="Cation efflux protein transmembrane" evidence="7">
    <location>
        <begin position="11"/>
        <end position="58"/>
    </location>
</feature>
<evidence type="ECO:0000259" key="7">
    <source>
        <dbReference type="Pfam" id="PF01545"/>
    </source>
</evidence>
<protein>
    <submittedName>
        <fullName evidence="8">Cation transporter</fullName>
    </submittedName>
</protein>
<evidence type="ECO:0000256" key="6">
    <source>
        <dbReference type="SAM" id="SignalP"/>
    </source>
</evidence>
<dbReference type="InterPro" id="IPR027469">
    <property type="entry name" value="Cation_efflux_TMD_sf"/>
</dbReference>
<evidence type="ECO:0000256" key="1">
    <source>
        <dbReference type="ARBA" id="ARBA00004141"/>
    </source>
</evidence>
<dbReference type="AlphaFoldDB" id="A0A7H0LME0"/>
<keyword evidence="6" id="KW-0732">Signal</keyword>
<dbReference type="EMBL" id="CP061038">
    <property type="protein sequence ID" value="QNQ10843.1"/>
    <property type="molecule type" value="Genomic_DNA"/>
</dbReference>
<keyword evidence="5" id="KW-0472">Membrane</keyword>
<feature type="signal peptide" evidence="6">
    <location>
        <begin position="1"/>
        <end position="23"/>
    </location>
</feature>